<dbReference type="SMART" id="SM00220">
    <property type="entry name" value="S_TKc"/>
    <property type="match status" value="1"/>
</dbReference>
<proteinExistence type="predicted"/>
<dbReference type="InterPro" id="IPR011009">
    <property type="entry name" value="Kinase-like_dom_sf"/>
</dbReference>
<organism evidence="4 5">
    <name type="scientific">Rhodonia placenta</name>
    <dbReference type="NCBI Taxonomy" id="104341"/>
    <lineage>
        <taxon>Eukaryota</taxon>
        <taxon>Fungi</taxon>
        <taxon>Dikarya</taxon>
        <taxon>Basidiomycota</taxon>
        <taxon>Agaricomycotina</taxon>
        <taxon>Agaricomycetes</taxon>
        <taxon>Polyporales</taxon>
        <taxon>Adustoporiaceae</taxon>
        <taxon>Rhodonia</taxon>
    </lineage>
</organism>
<dbReference type="GO" id="GO:0005524">
    <property type="term" value="F:ATP binding"/>
    <property type="evidence" value="ECO:0007669"/>
    <property type="project" value="UniProtKB-KW"/>
</dbReference>
<dbReference type="GO" id="GO:0005737">
    <property type="term" value="C:cytoplasm"/>
    <property type="evidence" value="ECO:0007669"/>
    <property type="project" value="TreeGrafter"/>
</dbReference>
<evidence type="ECO:0000256" key="2">
    <source>
        <dbReference type="ARBA" id="ARBA00022840"/>
    </source>
</evidence>
<dbReference type="PANTHER" id="PTHR24346">
    <property type="entry name" value="MAP/MICROTUBULE AFFINITY-REGULATING KINASE"/>
    <property type="match status" value="1"/>
</dbReference>
<dbReference type="EMBL" id="JADOXO010000082">
    <property type="protein sequence ID" value="KAF9814677.1"/>
    <property type="molecule type" value="Genomic_DNA"/>
</dbReference>
<dbReference type="SUPFAM" id="SSF56112">
    <property type="entry name" value="Protein kinase-like (PK-like)"/>
    <property type="match status" value="1"/>
</dbReference>
<evidence type="ECO:0000313" key="5">
    <source>
        <dbReference type="Proteomes" id="UP000639403"/>
    </source>
</evidence>
<dbReference type="PANTHER" id="PTHR24346:SF30">
    <property type="entry name" value="MATERNAL EMBRYONIC LEUCINE ZIPPER KINASE"/>
    <property type="match status" value="1"/>
</dbReference>
<dbReference type="InterPro" id="IPR000719">
    <property type="entry name" value="Prot_kinase_dom"/>
</dbReference>
<gene>
    <name evidence="4" type="ORF">IEO21_04972</name>
</gene>
<name>A0A8H7P3A7_9APHY</name>
<evidence type="ECO:0000259" key="3">
    <source>
        <dbReference type="PROSITE" id="PS50011"/>
    </source>
</evidence>
<keyword evidence="1" id="KW-0547">Nucleotide-binding</keyword>
<accession>A0A8H7P3A7</accession>
<dbReference type="GO" id="GO:0004674">
    <property type="term" value="F:protein serine/threonine kinase activity"/>
    <property type="evidence" value="ECO:0007669"/>
    <property type="project" value="TreeGrafter"/>
</dbReference>
<reference evidence="4" key="1">
    <citation type="submission" date="2020-11" db="EMBL/GenBank/DDBJ databases">
        <authorList>
            <person name="Koelle M."/>
            <person name="Horta M.A.C."/>
            <person name="Nowrousian M."/>
            <person name="Ohm R.A."/>
            <person name="Benz P."/>
            <person name="Pilgard A."/>
        </authorList>
    </citation>
    <scope>NUCLEOTIDE SEQUENCE</scope>
    <source>
        <strain evidence="4">FPRL280</strain>
    </source>
</reference>
<evidence type="ECO:0000256" key="1">
    <source>
        <dbReference type="ARBA" id="ARBA00022741"/>
    </source>
</evidence>
<comment type="caution">
    <text evidence="4">The sequence shown here is derived from an EMBL/GenBank/DDBJ whole genome shotgun (WGS) entry which is preliminary data.</text>
</comment>
<dbReference type="Proteomes" id="UP000639403">
    <property type="component" value="Unassembled WGS sequence"/>
</dbReference>
<keyword evidence="2" id="KW-0067">ATP-binding</keyword>
<dbReference type="Gene3D" id="1.10.510.10">
    <property type="entry name" value="Transferase(Phosphotransferase) domain 1"/>
    <property type="match status" value="1"/>
</dbReference>
<protein>
    <recommendedName>
        <fullName evidence="3">Protein kinase domain-containing protein</fullName>
    </recommendedName>
</protein>
<dbReference type="AlphaFoldDB" id="A0A8H7P3A7"/>
<dbReference type="PROSITE" id="PS50011">
    <property type="entry name" value="PROTEIN_KINASE_DOM"/>
    <property type="match status" value="1"/>
</dbReference>
<sequence length="380" mass="43747">MADGSERPANASAVNDLGGLVEAEHFWRDRYHWLQEHGYLLRPRYRPDWVPSWQGTKKDYSDCEDGLMIENACIIDATRLSDDTLVTLKEISTGIHPFEADIGRYLCSEELRNDSDNHCVTLYDVLQDPFDKNVVILVMPLLRECDDPKFETVGEVIEFIQQLISGLGFMHTHHVAHRDIMLSNVMFDPKPMFPDMYHPFCTDKKLDFTGTAKHYSRTERPTKYYYIDFGLSRKYNPEDGPPLELPILGGDKSVPEFQGEGYNVAVDPFPTDIYYLGNLIRMAFLQVSCGATEIRYQNLQFLHTLIADMVQGDPQKRPPIEKVASQFAEARSKLSSRVLRSRLRRYNEPIIFRFFLGLGHLIRTAKYFVKRLPPVPTPST</sequence>
<dbReference type="GO" id="GO:0035556">
    <property type="term" value="P:intracellular signal transduction"/>
    <property type="evidence" value="ECO:0007669"/>
    <property type="project" value="TreeGrafter"/>
</dbReference>
<reference evidence="4" key="2">
    <citation type="journal article" name="Front. Microbiol.">
        <title>Degradative Capacity of Two Strains of Rhodonia placenta: From Phenotype to Genotype.</title>
        <authorList>
            <person name="Kolle M."/>
            <person name="Horta M.A.C."/>
            <person name="Nowrousian M."/>
            <person name="Ohm R.A."/>
            <person name="Benz J.P."/>
            <person name="Pilgard A."/>
        </authorList>
    </citation>
    <scope>NUCLEOTIDE SEQUENCE</scope>
    <source>
        <strain evidence="4">FPRL280</strain>
    </source>
</reference>
<feature type="domain" description="Protein kinase" evidence="3">
    <location>
        <begin position="1"/>
        <end position="328"/>
    </location>
</feature>
<evidence type="ECO:0000313" key="4">
    <source>
        <dbReference type="EMBL" id="KAF9814677.1"/>
    </source>
</evidence>